<dbReference type="EMBL" id="ACEC01000008">
    <property type="protein sequence ID" value="EEG32177.1"/>
    <property type="molecule type" value="Genomic_DNA"/>
</dbReference>
<keyword evidence="2" id="KW-1185">Reference proteome</keyword>
<dbReference type="HOGENOM" id="CLU_3097402_0_0_9"/>
<name>C0E8Q2_9FIRM</name>
<proteinExistence type="predicted"/>
<evidence type="ECO:0000313" key="2">
    <source>
        <dbReference type="Proteomes" id="UP000003340"/>
    </source>
</evidence>
<accession>C0E8Q2</accession>
<organism evidence="1 2">
    <name type="scientific">[Clostridium] methylpentosum DSM 5476</name>
    <dbReference type="NCBI Taxonomy" id="537013"/>
    <lineage>
        <taxon>Bacteria</taxon>
        <taxon>Bacillati</taxon>
        <taxon>Bacillota</taxon>
        <taxon>Clostridia</taxon>
        <taxon>Eubacteriales</taxon>
        <taxon>Oscillospiraceae</taxon>
        <taxon>Oscillospiraceae incertae sedis</taxon>
    </lineage>
</organism>
<sequence length="51" mass="6000">MVPSSFSIKFHLNSDRSIIAFYPAKLKFISFREFFRQIFPPNNCIFILTGI</sequence>
<dbReference type="AlphaFoldDB" id="C0E8Q2"/>
<dbReference type="Proteomes" id="UP000003340">
    <property type="component" value="Unassembled WGS sequence"/>
</dbReference>
<evidence type="ECO:0000313" key="1">
    <source>
        <dbReference type="EMBL" id="EEG32177.1"/>
    </source>
</evidence>
<gene>
    <name evidence="1" type="ORF">CLOSTMETH_00196</name>
</gene>
<reference evidence="1 2" key="2">
    <citation type="submission" date="2009-02" db="EMBL/GenBank/DDBJ databases">
        <title>Draft genome sequence of Clostridium methylpentosum (DSM 5476).</title>
        <authorList>
            <person name="Sudarsanam P."/>
            <person name="Ley R."/>
            <person name="Guruge J."/>
            <person name="Turnbaugh P.J."/>
            <person name="Mahowald M."/>
            <person name="Liep D."/>
            <person name="Gordon J."/>
        </authorList>
    </citation>
    <scope>NUCLEOTIDE SEQUENCE [LARGE SCALE GENOMIC DNA]</scope>
    <source>
        <strain evidence="1 2">DSM 5476</strain>
    </source>
</reference>
<dbReference type="STRING" id="537013.CLOSTMETH_00196"/>
<comment type="caution">
    <text evidence="1">The sequence shown here is derived from an EMBL/GenBank/DDBJ whole genome shotgun (WGS) entry which is preliminary data.</text>
</comment>
<reference evidence="1 2" key="1">
    <citation type="submission" date="2009-01" db="EMBL/GenBank/DDBJ databases">
        <authorList>
            <person name="Fulton L."/>
            <person name="Clifton S."/>
            <person name="Fulton B."/>
            <person name="Xu J."/>
            <person name="Minx P."/>
            <person name="Pepin K.H."/>
            <person name="Johnson M."/>
            <person name="Bhonagiri V."/>
            <person name="Nash W.E."/>
            <person name="Mardis E.R."/>
            <person name="Wilson R.K."/>
        </authorList>
    </citation>
    <scope>NUCLEOTIDE SEQUENCE [LARGE SCALE GENOMIC DNA]</scope>
    <source>
        <strain evidence="1 2">DSM 5476</strain>
    </source>
</reference>
<protein>
    <submittedName>
        <fullName evidence="1">Uncharacterized protein</fullName>
    </submittedName>
</protein>